<comment type="caution">
    <text evidence="1">The sequence shown here is derived from an EMBL/GenBank/DDBJ whole genome shotgun (WGS) entry which is preliminary data.</text>
</comment>
<reference evidence="1 2" key="1">
    <citation type="submission" date="2017-08" db="EMBL/GenBank/DDBJ databases">
        <title>Infants hospitalized years apart are colonized by the same room-sourced microbial strains.</title>
        <authorList>
            <person name="Brooks B."/>
            <person name="Olm M.R."/>
            <person name="Firek B.A."/>
            <person name="Baker R."/>
            <person name="Thomas B.C."/>
            <person name="Morowitz M.J."/>
            <person name="Banfield J.F."/>
        </authorList>
    </citation>
    <scope>NUCLEOTIDE SEQUENCE [LARGE SCALE GENOMIC DNA]</scope>
    <source>
        <strain evidence="1">S2_003_000_R2_4</strain>
    </source>
</reference>
<proteinExistence type="predicted"/>
<dbReference type="AlphaFoldDB" id="A0A2W5V656"/>
<evidence type="ECO:0000313" key="1">
    <source>
        <dbReference type="EMBL" id="PZR35499.1"/>
    </source>
</evidence>
<dbReference type="Proteomes" id="UP000249393">
    <property type="component" value="Unassembled WGS sequence"/>
</dbReference>
<dbReference type="RefSeq" id="WP_304275919.1">
    <property type="nucleotide sequence ID" value="NZ_QFQZ01000015.1"/>
</dbReference>
<gene>
    <name evidence="1" type="ORF">DI526_06995</name>
</gene>
<organism evidence="1 2">
    <name type="scientific">Caulobacter segnis</name>
    <dbReference type="NCBI Taxonomy" id="88688"/>
    <lineage>
        <taxon>Bacteria</taxon>
        <taxon>Pseudomonadati</taxon>
        <taxon>Pseudomonadota</taxon>
        <taxon>Alphaproteobacteria</taxon>
        <taxon>Caulobacterales</taxon>
        <taxon>Caulobacteraceae</taxon>
        <taxon>Caulobacter</taxon>
    </lineage>
</organism>
<accession>A0A2W5V656</accession>
<dbReference type="EMBL" id="QFQZ01000015">
    <property type="protein sequence ID" value="PZR35499.1"/>
    <property type="molecule type" value="Genomic_DNA"/>
</dbReference>
<evidence type="ECO:0000313" key="2">
    <source>
        <dbReference type="Proteomes" id="UP000249393"/>
    </source>
</evidence>
<name>A0A2W5V656_9CAUL</name>
<protein>
    <submittedName>
        <fullName evidence="1">Uncharacterized protein</fullName>
    </submittedName>
</protein>
<sequence>MKLTVEHNIIADLNVQAVQLRRGVGAFELALLIDITCSPPPPPSPRRWARIDSIGLYLQPATGADHLATLRSASTARIEQYDNPLTQQLEYRATLQHRQLLALEDARDGRDLSLRLSILGVGGVVDDGVGRVAISVEHTLTVQRSAWIDQLKGSSAAGVLLMEASIPVASSPGDEGIARRLLSAEAAFHNGNYAKCIGDCRLAYDRLGLTSTPKTKLPDKQFDMSFSERVDLLVASARHCTHLPHHDDGADSSEHTYSREEARLVFQVTAAVASYWLNAR</sequence>